<dbReference type="AlphaFoldDB" id="A0A918G2B8"/>
<dbReference type="Proteomes" id="UP000606194">
    <property type="component" value="Unassembled WGS sequence"/>
</dbReference>
<dbReference type="RefSeq" id="WP_190152515.1">
    <property type="nucleotide sequence ID" value="NZ_BMTL01000029.1"/>
</dbReference>
<dbReference type="EMBL" id="BMTL01000029">
    <property type="protein sequence ID" value="GGS13169.1"/>
    <property type="molecule type" value="Genomic_DNA"/>
</dbReference>
<evidence type="ECO:0000313" key="2">
    <source>
        <dbReference type="Proteomes" id="UP000606194"/>
    </source>
</evidence>
<name>A0A918G2B8_9ACTN</name>
<sequence>MRLLLRANAHRQVASACWEVAASPDTPRREPWQWQVRLLTGGQGPSDLPSETSRRVAAPLPGGATVEIVADSLTAAPAVDVLDPSPSLTVVRTEGELMVLIASGGRVLVEDRHLLAEADALVLAGDDPLSVSVHRSDGSDSRVAVVRLTPVADSALSWVP</sequence>
<gene>
    <name evidence="1" type="ORF">GCM10010269_60560</name>
</gene>
<comment type="caution">
    <text evidence="1">The sequence shown here is derived from an EMBL/GenBank/DDBJ whole genome shotgun (WGS) entry which is preliminary data.</text>
</comment>
<proteinExistence type="predicted"/>
<organism evidence="1 2">
    <name type="scientific">Streptomyces humidus</name>
    <dbReference type="NCBI Taxonomy" id="52259"/>
    <lineage>
        <taxon>Bacteria</taxon>
        <taxon>Bacillati</taxon>
        <taxon>Actinomycetota</taxon>
        <taxon>Actinomycetes</taxon>
        <taxon>Kitasatosporales</taxon>
        <taxon>Streptomycetaceae</taxon>
        <taxon>Streptomyces</taxon>
    </lineage>
</organism>
<protein>
    <submittedName>
        <fullName evidence="1">Uncharacterized protein</fullName>
    </submittedName>
</protein>
<reference evidence="1" key="1">
    <citation type="journal article" date="2014" name="Int. J. Syst. Evol. Microbiol.">
        <title>Complete genome sequence of Corynebacterium casei LMG S-19264T (=DSM 44701T), isolated from a smear-ripened cheese.</title>
        <authorList>
            <consortium name="US DOE Joint Genome Institute (JGI-PGF)"/>
            <person name="Walter F."/>
            <person name="Albersmeier A."/>
            <person name="Kalinowski J."/>
            <person name="Ruckert C."/>
        </authorList>
    </citation>
    <scope>NUCLEOTIDE SEQUENCE</scope>
    <source>
        <strain evidence="1">JCM 4386</strain>
    </source>
</reference>
<evidence type="ECO:0000313" key="1">
    <source>
        <dbReference type="EMBL" id="GGS13169.1"/>
    </source>
</evidence>
<accession>A0A918G2B8</accession>
<keyword evidence="2" id="KW-1185">Reference proteome</keyword>
<reference evidence="1" key="2">
    <citation type="submission" date="2020-09" db="EMBL/GenBank/DDBJ databases">
        <authorList>
            <person name="Sun Q."/>
            <person name="Ohkuma M."/>
        </authorList>
    </citation>
    <scope>NUCLEOTIDE SEQUENCE</scope>
    <source>
        <strain evidence="1">JCM 4386</strain>
    </source>
</reference>